<dbReference type="PANTHER" id="PTHR22789:SF0">
    <property type="entry name" value="3-OXO-TETRONATE 4-PHOSPHATE DECARBOXYLASE-RELATED"/>
    <property type="match status" value="1"/>
</dbReference>
<feature type="domain" description="Class II aldolase/adducin N-terminal" evidence="11">
    <location>
        <begin position="9"/>
        <end position="187"/>
    </location>
</feature>
<accession>A0A1M7UX93</accession>
<dbReference type="GO" id="GO:0019323">
    <property type="term" value="P:pentose catabolic process"/>
    <property type="evidence" value="ECO:0007669"/>
    <property type="project" value="InterPro"/>
</dbReference>
<evidence type="ECO:0000256" key="2">
    <source>
        <dbReference type="ARBA" id="ARBA00022723"/>
    </source>
</evidence>
<evidence type="ECO:0000259" key="11">
    <source>
        <dbReference type="SMART" id="SM01007"/>
    </source>
</evidence>
<keyword evidence="5" id="KW-0119">Carbohydrate metabolism</keyword>
<dbReference type="Gene3D" id="3.40.225.10">
    <property type="entry name" value="Class II aldolase/adducin N-terminal domain"/>
    <property type="match status" value="1"/>
</dbReference>
<dbReference type="NCBIfam" id="NF006000">
    <property type="entry name" value="PRK08130.1"/>
    <property type="match status" value="1"/>
</dbReference>
<dbReference type="InterPro" id="IPR001303">
    <property type="entry name" value="Aldolase_II/adducin_N"/>
</dbReference>
<dbReference type="PANTHER" id="PTHR22789">
    <property type="entry name" value="FUCULOSE PHOSPHATE ALDOLASE"/>
    <property type="match status" value="1"/>
</dbReference>
<dbReference type="GO" id="GO:0016832">
    <property type="term" value="F:aldehyde-lyase activity"/>
    <property type="evidence" value="ECO:0007669"/>
    <property type="project" value="InterPro"/>
</dbReference>
<comment type="cofactor">
    <cofactor evidence="1">
        <name>Zn(2+)</name>
        <dbReference type="ChEBI" id="CHEBI:29105"/>
    </cofactor>
</comment>
<dbReference type="EMBL" id="FRDM01000035">
    <property type="protein sequence ID" value="SHN87574.1"/>
    <property type="molecule type" value="Genomic_DNA"/>
</dbReference>
<dbReference type="EC" id="4.1.1.104" evidence="7"/>
<dbReference type="SUPFAM" id="SSF53639">
    <property type="entry name" value="AraD/HMP-PK domain-like"/>
    <property type="match status" value="1"/>
</dbReference>
<keyword evidence="3" id="KW-0862">Zinc</keyword>
<evidence type="ECO:0000313" key="13">
    <source>
        <dbReference type="Proteomes" id="UP000184428"/>
    </source>
</evidence>
<dbReference type="Proteomes" id="UP000184428">
    <property type="component" value="Unassembled WGS sequence"/>
</dbReference>
<comment type="catalytic activity">
    <reaction evidence="10">
        <text>3-dehydro-4-O-phospho-L-erythronate + H(+) = dihydroxyacetone phosphate + CO2</text>
        <dbReference type="Rhea" id="RHEA:52404"/>
        <dbReference type="ChEBI" id="CHEBI:15378"/>
        <dbReference type="ChEBI" id="CHEBI:16526"/>
        <dbReference type="ChEBI" id="CHEBI:57642"/>
        <dbReference type="ChEBI" id="CHEBI:136592"/>
        <dbReference type="EC" id="4.1.1.104"/>
    </reaction>
</comment>
<dbReference type="AlphaFoldDB" id="A0A1M7UX93"/>
<dbReference type="SMART" id="SM01007">
    <property type="entry name" value="Aldolase_II"/>
    <property type="match status" value="1"/>
</dbReference>
<dbReference type="GO" id="GO:0046872">
    <property type="term" value="F:metal ion binding"/>
    <property type="evidence" value="ECO:0007669"/>
    <property type="project" value="UniProtKB-KW"/>
</dbReference>
<comment type="catalytic activity">
    <reaction evidence="9">
        <text>3-dehydro-4-O-phospho-D-erythronate + H(+) = dihydroxyacetone phosphate + CO2</text>
        <dbReference type="Rhea" id="RHEA:52416"/>
        <dbReference type="ChEBI" id="CHEBI:15378"/>
        <dbReference type="ChEBI" id="CHEBI:16526"/>
        <dbReference type="ChEBI" id="CHEBI:57642"/>
        <dbReference type="ChEBI" id="CHEBI:136593"/>
        <dbReference type="EC" id="4.1.1.104"/>
    </reaction>
</comment>
<evidence type="ECO:0000256" key="9">
    <source>
        <dbReference type="ARBA" id="ARBA00047520"/>
    </source>
</evidence>
<proteinExistence type="predicted"/>
<dbReference type="NCBIfam" id="NF043034">
    <property type="entry name" value="OxoTetrPhDc"/>
    <property type="match status" value="1"/>
</dbReference>
<evidence type="ECO:0000256" key="1">
    <source>
        <dbReference type="ARBA" id="ARBA00001947"/>
    </source>
</evidence>
<protein>
    <recommendedName>
        <fullName evidence="8">3-oxo-tetronate 4-phosphate decarboxylase</fullName>
        <ecNumber evidence="7">4.1.1.104</ecNumber>
    </recommendedName>
</protein>
<comment type="function">
    <text evidence="6">Catalyzes the decarboxylation of 3-oxo-tetronate 4-phosphate to dihydroxyacetone phosphate (DHAP) and CO(2).</text>
</comment>
<dbReference type="OrthoDB" id="9786287at2"/>
<sequence>MKDHPDLRGQVVALGASLFARGLTAGRTGNLSVRVPGGFLVTPTGSSLEQLSTDQLSLVDLQGCHLDGPRPSKEAFLHAAVYRARPQDAAVVHTHSTHAAAVSCLADVDPHDVLPALTAYYVMRVGRLPLLPYHAPGDRSLEELAERTASTSHAMLLANHGPVVSAADLASAADAVEELEETARIHLLLHGRRTRPLTPEQVAALRRT</sequence>
<dbReference type="Pfam" id="PF00596">
    <property type="entry name" value="Aldolase_II"/>
    <property type="match status" value="1"/>
</dbReference>
<evidence type="ECO:0000256" key="6">
    <source>
        <dbReference type="ARBA" id="ARBA00044745"/>
    </source>
</evidence>
<dbReference type="GO" id="GO:0005829">
    <property type="term" value="C:cytosol"/>
    <property type="evidence" value="ECO:0007669"/>
    <property type="project" value="TreeGrafter"/>
</dbReference>
<evidence type="ECO:0000256" key="3">
    <source>
        <dbReference type="ARBA" id="ARBA00022833"/>
    </source>
</evidence>
<reference evidence="12 13" key="1">
    <citation type="submission" date="2016-12" db="EMBL/GenBank/DDBJ databases">
        <authorList>
            <person name="Song W.-J."/>
            <person name="Kurnit D.M."/>
        </authorList>
    </citation>
    <scope>NUCLEOTIDE SEQUENCE [LARGE SCALE GENOMIC DNA]</scope>
    <source>
        <strain evidence="12 13">DSM 43162</strain>
    </source>
</reference>
<gene>
    <name evidence="12" type="ORF">SAMN05660350_04192</name>
</gene>
<dbReference type="RefSeq" id="WP_072920592.1">
    <property type="nucleotide sequence ID" value="NZ_FRDM01000035.1"/>
</dbReference>
<dbReference type="InterPro" id="IPR050197">
    <property type="entry name" value="Aldolase_class_II_sugar_metab"/>
</dbReference>
<evidence type="ECO:0000256" key="8">
    <source>
        <dbReference type="ARBA" id="ARBA00044803"/>
    </source>
</evidence>
<evidence type="ECO:0000256" key="10">
    <source>
        <dbReference type="ARBA" id="ARBA00048603"/>
    </source>
</evidence>
<evidence type="ECO:0000256" key="7">
    <source>
        <dbReference type="ARBA" id="ARBA00044772"/>
    </source>
</evidence>
<keyword evidence="4" id="KW-0456">Lyase</keyword>
<evidence type="ECO:0000313" key="12">
    <source>
        <dbReference type="EMBL" id="SHN87574.1"/>
    </source>
</evidence>
<organism evidence="12 13">
    <name type="scientific">Geodermatophilus obscurus</name>
    <dbReference type="NCBI Taxonomy" id="1861"/>
    <lineage>
        <taxon>Bacteria</taxon>
        <taxon>Bacillati</taxon>
        <taxon>Actinomycetota</taxon>
        <taxon>Actinomycetes</taxon>
        <taxon>Geodermatophilales</taxon>
        <taxon>Geodermatophilaceae</taxon>
        <taxon>Geodermatophilus</taxon>
    </lineage>
</organism>
<name>A0A1M7UX93_9ACTN</name>
<dbReference type="InterPro" id="IPR050013">
    <property type="entry name" value="OtnC"/>
</dbReference>
<evidence type="ECO:0000256" key="4">
    <source>
        <dbReference type="ARBA" id="ARBA00023239"/>
    </source>
</evidence>
<keyword evidence="2" id="KW-0479">Metal-binding</keyword>
<dbReference type="InterPro" id="IPR036409">
    <property type="entry name" value="Aldolase_II/adducin_N_sf"/>
</dbReference>
<evidence type="ECO:0000256" key="5">
    <source>
        <dbReference type="ARBA" id="ARBA00023277"/>
    </source>
</evidence>